<dbReference type="SUPFAM" id="SSF103506">
    <property type="entry name" value="Mitochondrial carrier"/>
    <property type="match status" value="1"/>
</dbReference>
<dbReference type="Proteomes" id="UP000664859">
    <property type="component" value="Unassembled WGS sequence"/>
</dbReference>
<dbReference type="GO" id="GO:0071913">
    <property type="term" value="F:citrate secondary active transmembrane transporter activity"/>
    <property type="evidence" value="ECO:0007669"/>
    <property type="project" value="TreeGrafter"/>
</dbReference>
<accession>A0A835Z2W7</accession>
<evidence type="ECO:0000313" key="12">
    <source>
        <dbReference type="Proteomes" id="UP000664859"/>
    </source>
</evidence>
<name>A0A835Z2W7_9STRA</name>
<evidence type="ECO:0000313" key="11">
    <source>
        <dbReference type="EMBL" id="KAG5184642.1"/>
    </source>
</evidence>
<keyword evidence="8 9" id="KW-0472">Membrane</keyword>
<keyword evidence="6" id="KW-1133">Transmembrane helix</keyword>
<dbReference type="Gene3D" id="1.50.40.10">
    <property type="entry name" value="Mitochondrial carrier domain"/>
    <property type="match status" value="1"/>
</dbReference>
<keyword evidence="7" id="KW-0496">Mitochondrion</keyword>
<feature type="repeat" description="Solcar" evidence="9">
    <location>
        <begin position="196"/>
        <end position="281"/>
    </location>
</feature>
<dbReference type="AlphaFoldDB" id="A0A835Z2W7"/>
<evidence type="ECO:0000256" key="9">
    <source>
        <dbReference type="PROSITE-ProRule" id="PRU00282"/>
    </source>
</evidence>
<evidence type="ECO:0000256" key="2">
    <source>
        <dbReference type="ARBA" id="ARBA00006375"/>
    </source>
</evidence>
<reference evidence="11" key="1">
    <citation type="submission" date="2021-02" db="EMBL/GenBank/DDBJ databases">
        <title>First Annotated Genome of the Yellow-green Alga Tribonema minus.</title>
        <authorList>
            <person name="Mahan K.M."/>
        </authorList>
    </citation>
    <scope>NUCLEOTIDE SEQUENCE</scope>
    <source>
        <strain evidence="11">UTEX B ZZ1240</strain>
    </source>
</reference>
<evidence type="ECO:0000256" key="8">
    <source>
        <dbReference type="ARBA" id="ARBA00023136"/>
    </source>
</evidence>
<organism evidence="11 12">
    <name type="scientific">Tribonema minus</name>
    <dbReference type="NCBI Taxonomy" id="303371"/>
    <lineage>
        <taxon>Eukaryota</taxon>
        <taxon>Sar</taxon>
        <taxon>Stramenopiles</taxon>
        <taxon>Ochrophyta</taxon>
        <taxon>PX clade</taxon>
        <taxon>Xanthophyceae</taxon>
        <taxon>Tribonematales</taxon>
        <taxon>Tribonemataceae</taxon>
        <taxon>Tribonema</taxon>
    </lineage>
</organism>
<comment type="similarity">
    <text evidence="2 10">Belongs to the mitochondrial carrier (TC 2.A.29) family.</text>
</comment>
<dbReference type="EMBL" id="JAFCMP010000157">
    <property type="protein sequence ID" value="KAG5184642.1"/>
    <property type="molecule type" value="Genomic_DNA"/>
</dbReference>
<feature type="repeat" description="Solcar" evidence="9">
    <location>
        <begin position="6"/>
        <end position="97"/>
    </location>
</feature>
<protein>
    <submittedName>
        <fullName evidence="11">Mitochondrial carrier domain-containing protein</fullName>
    </submittedName>
</protein>
<evidence type="ECO:0000256" key="7">
    <source>
        <dbReference type="ARBA" id="ARBA00023128"/>
    </source>
</evidence>
<keyword evidence="4 9" id="KW-0812">Transmembrane</keyword>
<evidence type="ECO:0000256" key="5">
    <source>
        <dbReference type="ARBA" id="ARBA00022737"/>
    </source>
</evidence>
<dbReference type="GO" id="GO:0031966">
    <property type="term" value="C:mitochondrial membrane"/>
    <property type="evidence" value="ECO:0007669"/>
    <property type="project" value="UniProtKB-SubCell"/>
</dbReference>
<keyword evidence="5" id="KW-0677">Repeat</keyword>
<gene>
    <name evidence="11" type="ORF">JKP88DRAFT_269733</name>
</gene>
<evidence type="ECO:0000256" key="4">
    <source>
        <dbReference type="ARBA" id="ARBA00022692"/>
    </source>
</evidence>
<dbReference type="Pfam" id="PF00153">
    <property type="entry name" value="Mito_carr"/>
    <property type="match status" value="3"/>
</dbReference>
<evidence type="ECO:0000256" key="10">
    <source>
        <dbReference type="RuleBase" id="RU000488"/>
    </source>
</evidence>
<dbReference type="PROSITE" id="PS50920">
    <property type="entry name" value="SOLCAR"/>
    <property type="match status" value="3"/>
</dbReference>
<dbReference type="OrthoDB" id="44467at2759"/>
<feature type="repeat" description="Solcar" evidence="9">
    <location>
        <begin position="108"/>
        <end position="187"/>
    </location>
</feature>
<dbReference type="PANTHER" id="PTHR45788:SF4">
    <property type="entry name" value="TRICARBOXYLATE TRANSPORT PROTEIN, MITOCHONDRIAL"/>
    <property type="match status" value="1"/>
</dbReference>
<evidence type="ECO:0000256" key="6">
    <source>
        <dbReference type="ARBA" id="ARBA00022989"/>
    </source>
</evidence>
<dbReference type="InterPro" id="IPR023395">
    <property type="entry name" value="MCP_dom_sf"/>
</dbReference>
<comment type="subcellular location">
    <subcellularLocation>
        <location evidence="1">Mitochondrion membrane</location>
        <topology evidence="1">Multi-pass membrane protein</topology>
    </subcellularLocation>
</comment>
<keyword evidence="3 10" id="KW-0813">Transport</keyword>
<evidence type="ECO:0000256" key="1">
    <source>
        <dbReference type="ARBA" id="ARBA00004225"/>
    </source>
</evidence>
<dbReference type="GO" id="GO:0006843">
    <property type="term" value="P:mitochondrial citrate transmembrane transport"/>
    <property type="evidence" value="ECO:0007669"/>
    <property type="project" value="TreeGrafter"/>
</dbReference>
<dbReference type="PANTHER" id="PTHR45788">
    <property type="entry name" value="SUCCINATE/FUMARATE MITOCHONDRIAL TRANSPORTER-RELATED"/>
    <property type="match status" value="1"/>
</dbReference>
<evidence type="ECO:0000256" key="3">
    <source>
        <dbReference type="ARBA" id="ARBA00022448"/>
    </source>
</evidence>
<keyword evidence="12" id="KW-1185">Reference proteome</keyword>
<dbReference type="InterPro" id="IPR049563">
    <property type="entry name" value="TXTP-like"/>
</dbReference>
<dbReference type="InterPro" id="IPR018108">
    <property type="entry name" value="MCP_transmembrane"/>
</dbReference>
<sequence>MADKKVKTTVALTSGTIAGGLEAISVWPMEFMKTQLQLMEKLPPGEKPKFTGVFSGIAYTVRTTGFLSLYRGLAPTLIGSMPKAGIRFGGNNFLKKQLADKNGKLTPTKQFAAGFGAGVVEALVAVTPIETIKTKAIQGNMPFVAGVKHILKTEGPAGLYQGAGATVLKQGSNQGLRFMWFNEYKKWLMGNTNRTLSPLENLLGGMSAGTFSTLGNNPFDVVKTRMQGLNANRYSSTLDCFAKIMTQEGIKGFYKGIVPRLGRVIPGQGIIFMSYEAIQKEVSKYM</sequence>
<proteinExistence type="inferred from homology"/>
<comment type="caution">
    <text evidence="11">The sequence shown here is derived from an EMBL/GenBank/DDBJ whole genome shotgun (WGS) entry which is preliminary data.</text>
</comment>